<comment type="caution">
    <text evidence="2">The sequence shown here is derived from an EMBL/GenBank/DDBJ whole genome shotgun (WGS) entry which is preliminary data.</text>
</comment>
<gene>
    <name evidence="2" type="ORF">FVE85_1637</name>
</gene>
<dbReference type="OrthoDB" id="10666930at2759"/>
<dbReference type="SMART" id="SM01065">
    <property type="entry name" value="CBM_2"/>
    <property type="match status" value="1"/>
</dbReference>
<dbReference type="EMBL" id="VRMN01000003">
    <property type="protein sequence ID" value="KAA8495482.1"/>
    <property type="molecule type" value="Genomic_DNA"/>
</dbReference>
<proteinExistence type="predicted"/>
<evidence type="ECO:0000259" key="1">
    <source>
        <dbReference type="PROSITE" id="PS51166"/>
    </source>
</evidence>
<dbReference type="GO" id="GO:2001070">
    <property type="term" value="F:starch binding"/>
    <property type="evidence" value="ECO:0007669"/>
    <property type="project" value="InterPro"/>
</dbReference>
<dbReference type="SUPFAM" id="SSF49452">
    <property type="entry name" value="Starch-binding domain-like"/>
    <property type="match status" value="1"/>
</dbReference>
<feature type="domain" description="CBM20" evidence="1">
    <location>
        <begin position="70"/>
        <end position="175"/>
    </location>
</feature>
<dbReference type="InterPro" id="IPR002044">
    <property type="entry name" value="CBM20"/>
</dbReference>
<name>A0A5J4YX86_PORPP</name>
<evidence type="ECO:0000313" key="3">
    <source>
        <dbReference type="Proteomes" id="UP000324585"/>
    </source>
</evidence>
<sequence length="175" mass="18850">MERESSQKVLAGVVAGAAVAATASLVRSLSRSKSGDMKKSAVEAEKDVLATDSIIGSTLGDEEESTVAVEDVLPLQAVEFEVLSVQNVDDESQLFVVGGCEELGSWNPELAVKLERGARRGTFVCQIQMHCDFHGVIEFKFLKRSLAGETAWEQGENRAFAVQGEGCHVENDVTF</sequence>
<evidence type="ECO:0000313" key="2">
    <source>
        <dbReference type="EMBL" id="KAA8495482.1"/>
    </source>
</evidence>
<dbReference type="Pfam" id="PF00686">
    <property type="entry name" value="CBM_20"/>
    <property type="match status" value="1"/>
</dbReference>
<reference evidence="3" key="1">
    <citation type="journal article" date="2019" name="Nat. Commun.">
        <title>Expansion of phycobilisome linker gene families in mesophilic red algae.</title>
        <authorList>
            <person name="Lee J."/>
            <person name="Kim D."/>
            <person name="Bhattacharya D."/>
            <person name="Yoon H.S."/>
        </authorList>
    </citation>
    <scope>NUCLEOTIDE SEQUENCE [LARGE SCALE GENOMIC DNA]</scope>
    <source>
        <strain evidence="3">CCMP 1328</strain>
    </source>
</reference>
<dbReference type="PROSITE" id="PS51166">
    <property type="entry name" value="CBM20"/>
    <property type="match status" value="1"/>
</dbReference>
<dbReference type="Gene3D" id="2.60.40.10">
    <property type="entry name" value="Immunoglobulins"/>
    <property type="match status" value="1"/>
</dbReference>
<dbReference type="Proteomes" id="UP000324585">
    <property type="component" value="Unassembled WGS sequence"/>
</dbReference>
<protein>
    <recommendedName>
        <fullName evidence="1">CBM20 domain-containing protein</fullName>
    </recommendedName>
</protein>
<dbReference type="InterPro" id="IPR013784">
    <property type="entry name" value="Carb-bd-like_fold"/>
</dbReference>
<dbReference type="AlphaFoldDB" id="A0A5J4YX86"/>
<accession>A0A5J4YX86</accession>
<organism evidence="2 3">
    <name type="scientific">Porphyridium purpureum</name>
    <name type="common">Red alga</name>
    <name type="synonym">Porphyridium cruentum</name>
    <dbReference type="NCBI Taxonomy" id="35688"/>
    <lineage>
        <taxon>Eukaryota</taxon>
        <taxon>Rhodophyta</taxon>
        <taxon>Bangiophyceae</taxon>
        <taxon>Porphyridiales</taxon>
        <taxon>Porphyridiaceae</taxon>
        <taxon>Porphyridium</taxon>
    </lineage>
</organism>
<dbReference type="InterPro" id="IPR013783">
    <property type="entry name" value="Ig-like_fold"/>
</dbReference>
<keyword evidence="3" id="KW-1185">Reference proteome</keyword>